<keyword evidence="3" id="KW-1185">Reference proteome</keyword>
<evidence type="ECO:0000313" key="2">
    <source>
        <dbReference type="EMBL" id="OXM87832.1"/>
    </source>
</evidence>
<dbReference type="GO" id="GO:0006580">
    <property type="term" value="P:ethanolamine metabolic process"/>
    <property type="evidence" value="ECO:0007669"/>
    <property type="project" value="TreeGrafter"/>
</dbReference>
<dbReference type="GO" id="GO:0005886">
    <property type="term" value="C:plasma membrane"/>
    <property type="evidence" value="ECO:0007669"/>
    <property type="project" value="TreeGrafter"/>
</dbReference>
<sequence length="771" mass="84037">MNKVVRKTFLTGIAAVLLLGGITLSPVPHMNEAHAADTINACKPYGPWQGAKYNPSKLMKQLGQPRADEVGPFLSAHRGAWGTDAGLSRPAPENSLIAIDNAADLKFEMVELDVKLSSDQNSSVSPKLMLMHDYTLGRTTDYAETHTNGGYWNPFLGQTENGYRPQEHGDWNTLANYNPLVNKLSSNEAGQSKLILFDKSQGNLGSLKGANAIGRWSVGDYGTVPSLDQALDYIGKRYPGMTVVVDLRHLKEVKAATKAIDQITDCSGRPANEWVILKPFANVFKGGFFNAKVPGSTTPDPESVAAQIPNYTKYKWIPVVSNRLVYPNPQGEPSVIPGSPGPDVTQIMENVTQYLNDWARFLGGPVVTFENGVGDFSNQAIKDAYNAFKGKVTNMESWRPPDINVAAPVLDPNNGNKTIIGFNWKDDGTGAYPVYKETSRSYEDTKKWAGALTIEDPLYVLNAETFTRAATQLAISDVSDFNTFNEYALVAAGSGKAMDIADGKSADGTQVALWSLHKLDNQLWSVRQNSDGTVRLLSPFTNKSLDLPNSNSVNGTAVQVWTSNNTEAQKWLLSDNGDGTYAIIHADSGKVLDVDNNGSANGTKVQIWDPHGGINQKWRLIPVKTYRLPSVGNPALMMGVFNASNYSGAQVEMGEPILSSVRWRALNHADGTFSLVNIRPGQSYIHAGAMVLEPQSKFTLQGTRLQTLPVDGTATQNWSLLYNKADASYTLRHPYSTWVADVSGGVIVPEADLILYQSNGNANQRWKVQSE</sequence>
<dbReference type="RefSeq" id="WP_094013082.1">
    <property type="nucleotide sequence ID" value="NZ_NMQW01000002.1"/>
</dbReference>
<evidence type="ECO:0000259" key="1">
    <source>
        <dbReference type="SMART" id="SM00458"/>
    </source>
</evidence>
<dbReference type="Gene3D" id="3.20.20.190">
    <property type="entry name" value="Phosphatidylinositol (PI) phosphodiesterase"/>
    <property type="match status" value="1"/>
</dbReference>
<dbReference type="InterPro" id="IPR030395">
    <property type="entry name" value="GP_PDE_dom"/>
</dbReference>
<dbReference type="AlphaFoldDB" id="A0A229UWK2"/>
<dbReference type="GO" id="GO:0070291">
    <property type="term" value="P:N-acylethanolamine metabolic process"/>
    <property type="evidence" value="ECO:0007669"/>
    <property type="project" value="TreeGrafter"/>
</dbReference>
<reference evidence="2 3" key="1">
    <citation type="submission" date="2017-07" db="EMBL/GenBank/DDBJ databases">
        <title>Genome sequencing and assembly of Paenibacillus rigui.</title>
        <authorList>
            <person name="Mayilraj S."/>
        </authorList>
    </citation>
    <scope>NUCLEOTIDE SEQUENCE [LARGE SCALE GENOMIC DNA]</scope>
    <source>
        <strain evidence="2 3">JCM 16352</strain>
    </source>
</reference>
<dbReference type="GO" id="GO:0008889">
    <property type="term" value="F:glycerophosphodiester phosphodiesterase activity"/>
    <property type="evidence" value="ECO:0007669"/>
    <property type="project" value="TreeGrafter"/>
</dbReference>
<feature type="domain" description="Ricin B lectin" evidence="1">
    <location>
        <begin position="485"/>
        <end position="621"/>
    </location>
</feature>
<organism evidence="2 3">
    <name type="scientific">Paenibacillus rigui</name>
    <dbReference type="NCBI Taxonomy" id="554312"/>
    <lineage>
        <taxon>Bacteria</taxon>
        <taxon>Bacillati</taxon>
        <taxon>Bacillota</taxon>
        <taxon>Bacilli</taxon>
        <taxon>Bacillales</taxon>
        <taxon>Paenibacillaceae</taxon>
        <taxon>Paenibacillus</taxon>
    </lineage>
</organism>
<accession>A0A229UWK2</accession>
<dbReference type="Gene3D" id="2.80.10.50">
    <property type="match status" value="3"/>
</dbReference>
<dbReference type="OrthoDB" id="9809583at2"/>
<dbReference type="InterPro" id="IPR000772">
    <property type="entry name" value="Ricin_B_lectin"/>
</dbReference>
<dbReference type="PANTHER" id="PTHR46320:SF1">
    <property type="entry name" value="GLYCEROPHOSPHODIESTER PHOSPHODIESTERASE 1"/>
    <property type="match status" value="1"/>
</dbReference>
<proteinExistence type="predicted"/>
<dbReference type="EMBL" id="NMQW01000002">
    <property type="protein sequence ID" value="OXM87832.1"/>
    <property type="molecule type" value="Genomic_DNA"/>
</dbReference>
<dbReference type="PANTHER" id="PTHR46320">
    <property type="entry name" value="GLYCEROPHOSPHODIESTER PHOSPHODIESTERASE 1"/>
    <property type="match status" value="1"/>
</dbReference>
<dbReference type="PROSITE" id="PS50231">
    <property type="entry name" value="RICIN_B_LECTIN"/>
    <property type="match status" value="2"/>
</dbReference>
<comment type="caution">
    <text evidence="2">The sequence shown here is derived from an EMBL/GenBank/DDBJ whole genome shotgun (WGS) entry which is preliminary data.</text>
</comment>
<dbReference type="InterPro" id="IPR017946">
    <property type="entry name" value="PLC-like_Pdiesterase_TIM-brl"/>
</dbReference>
<name>A0A229UWK2_9BACL</name>
<dbReference type="SMART" id="SM00458">
    <property type="entry name" value="RICIN"/>
    <property type="match status" value="1"/>
</dbReference>
<dbReference type="GO" id="GO:0006644">
    <property type="term" value="P:phospholipid metabolic process"/>
    <property type="evidence" value="ECO:0007669"/>
    <property type="project" value="TreeGrafter"/>
</dbReference>
<dbReference type="Pfam" id="PF03009">
    <property type="entry name" value="GDPD"/>
    <property type="match status" value="1"/>
</dbReference>
<dbReference type="SUPFAM" id="SSF51695">
    <property type="entry name" value="PLC-like phosphodiesterases"/>
    <property type="match status" value="1"/>
</dbReference>
<gene>
    <name evidence="2" type="ORF">CF651_01585</name>
</gene>
<dbReference type="CDD" id="cd00161">
    <property type="entry name" value="beta-trefoil_Ricin-like"/>
    <property type="match status" value="1"/>
</dbReference>
<evidence type="ECO:0000313" key="3">
    <source>
        <dbReference type="Proteomes" id="UP000215509"/>
    </source>
</evidence>
<protein>
    <recommendedName>
        <fullName evidence="1">Ricin B lectin domain-containing protein</fullName>
    </recommendedName>
</protein>
<dbReference type="InterPro" id="IPR035992">
    <property type="entry name" value="Ricin_B-like_lectins"/>
</dbReference>
<dbReference type="SUPFAM" id="SSF50370">
    <property type="entry name" value="Ricin B-like lectins"/>
    <property type="match status" value="2"/>
</dbReference>
<dbReference type="Pfam" id="PF00652">
    <property type="entry name" value="Ricin_B_lectin"/>
    <property type="match status" value="1"/>
</dbReference>
<dbReference type="PROSITE" id="PS51318">
    <property type="entry name" value="TAT"/>
    <property type="match status" value="1"/>
</dbReference>
<dbReference type="Proteomes" id="UP000215509">
    <property type="component" value="Unassembled WGS sequence"/>
</dbReference>
<dbReference type="InterPro" id="IPR006311">
    <property type="entry name" value="TAT_signal"/>
</dbReference>